<dbReference type="EMBL" id="BARV01038012">
    <property type="protein sequence ID" value="GAI56500.1"/>
    <property type="molecule type" value="Genomic_DNA"/>
</dbReference>
<reference evidence="2" key="1">
    <citation type="journal article" date="2014" name="Front. Microbiol.">
        <title>High frequency of phylogenetically diverse reductive dehalogenase-homologous genes in deep subseafloor sedimentary metagenomes.</title>
        <authorList>
            <person name="Kawai M."/>
            <person name="Futagami T."/>
            <person name="Toyoda A."/>
            <person name="Takaki Y."/>
            <person name="Nishi S."/>
            <person name="Hori S."/>
            <person name="Arai W."/>
            <person name="Tsubouchi T."/>
            <person name="Morono Y."/>
            <person name="Uchiyama I."/>
            <person name="Ito T."/>
            <person name="Fujiyama A."/>
            <person name="Inagaki F."/>
            <person name="Takami H."/>
        </authorList>
    </citation>
    <scope>NUCLEOTIDE SEQUENCE</scope>
    <source>
        <strain evidence="2">Expedition CK06-06</strain>
    </source>
</reference>
<name>X1R075_9ZZZZ</name>
<feature type="region of interest" description="Disordered" evidence="1">
    <location>
        <begin position="1"/>
        <end position="36"/>
    </location>
</feature>
<dbReference type="AlphaFoldDB" id="X1R075"/>
<feature type="non-terminal residue" evidence="2">
    <location>
        <position position="210"/>
    </location>
</feature>
<feature type="non-terminal residue" evidence="2">
    <location>
        <position position="1"/>
    </location>
</feature>
<proteinExistence type="predicted"/>
<dbReference type="GO" id="GO:0016491">
    <property type="term" value="F:oxidoreductase activity"/>
    <property type="evidence" value="ECO:0007669"/>
    <property type="project" value="TreeGrafter"/>
</dbReference>
<dbReference type="PANTHER" id="PTHR12697:SF5">
    <property type="entry name" value="DEOXYHYPUSINE HYDROXYLASE"/>
    <property type="match status" value="1"/>
</dbReference>
<gene>
    <name evidence="2" type="ORF">S06H3_58669</name>
</gene>
<comment type="caution">
    <text evidence="2">The sequence shown here is derived from an EMBL/GenBank/DDBJ whole genome shotgun (WGS) entry which is preliminary data.</text>
</comment>
<evidence type="ECO:0000313" key="2">
    <source>
        <dbReference type="EMBL" id="GAI56500.1"/>
    </source>
</evidence>
<evidence type="ECO:0000256" key="1">
    <source>
        <dbReference type="SAM" id="MobiDB-lite"/>
    </source>
</evidence>
<organism evidence="2">
    <name type="scientific">marine sediment metagenome</name>
    <dbReference type="NCBI Taxonomy" id="412755"/>
    <lineage>
        <taxon>unclassified sequences</taxon>
        <taxon>metagenomes</taxon>
        <taxon>ecological metagenomes</taxon>
    </lineage>
</organism>
<dbReference type="SMART" id="SM00567">
    <property type="entry name" value="EZ_HEAT"/>
    <property type="match status" value="5"/>
</dbReference>
<accession>X1R075</accession>
<dbReference type="Gene3D" id="1.25.10.10">
    <property type="entry name" value="Leucine-rich Repeat Variant"/>
    <property type="match status" value="1"/>
</dbReference>
<evidence type="ECO:0008006" key="3">
    <source>
        <dbReference type="Google" id="ProtNLM"/>
    </source>
</evidence>
<dbReference type="PANTHER" id="PTHR12697">
    <property type="entry name" value="PBS LYASE HEAT-LIKE PROTEIN"/>
    <property type="match status" value="1"/>
</dbReference>
<dbReference type="SUPFAM" id="SSF48371">
    <property type="entry name" value="ARM repeat"/>
    <property type="match status" value="1"/>
</dbReference>
<dbReference type="InterPro" id="IPR016024">
    <property type="entry name" value="ARM-type_fold"/>
</dbReference>
<dbReference type="Pfam" id="PF13646">
    <property type="entry name" value="HEAT_2"/>
    <property type="match status" value="1"/>
</dbReference>
<dbReference type="InterPro" id="IPR004155">
    <property type="entry name" value="PBS_lyase_HEAT"/>
</dbReference>
<protein>
    <recommendedName>
        <fullName evidence="3">HEAT repeat domain-containing protein</fullName>
    </recommendedName>
</protein>
<dbReference type="InterPro" id="IPR011989">
    <property type="entry name" value="ARM-like"/>
</dbReference>
<sequence length="210" mass="22297">PRILETSAQQETAPANSARTGSDAKSAQSASQGHETTQALIARLTSPLQDRALAAFRLGEQGDDATVRALINALKDKHWRVRDRAAEALYKLRDPRAVGALIKALDDPVWRVRFWAAKALGRLKAAEAVPRLIKAIYDEHPAVTEHAALTLADIKDPRGLVALTKALESAPASAGAGLSPRRRGVEVRNSAAGALGQWGGDEVVPALAKA</sequence>